<evidence type="ECO:0000256" key="1">
    <source>
        <dbReference type="SAM" id="MobiDB-lite"/>
    </source>
</evidence>
<feature type="region of interest" description="Disordered" evidence="1">
    <location>
        <begin position="1"/>
        <end position="20"/>
    </location>
</feature>
<organism evidence="2 3">
    <name type="scientific">Clostridium innocuum</name>
    <dbReference type="NCBI Taxonomy" id="1522"/>
    <lineage>
        <taxon>Bacteria</taxon>
        <taxon>Bacillati</taxon>
        <taxon>Bacillota</taxon>
        <taxon>Clostridia</taxon>
        <taxon>Eubacteriales</taxon>
        <taxon>Clostridiaceae</taxon>
        <taxon>Clostridium</taxon>
    </lineage>
</organism>
<accession>A0A099ICB7</accession>
<dbReference type="AlphaFoldDB" id="A0A099ICB7"/>
<protein>
    <submittedName>
        <fullName evidence="2">Uncharacterized protein</fullName>
    </submittedName>
</protein>
<reference evidence="2 3" key="1">
    <citation type="submission" date="2014-08" db="EMBL/GenBank/DDBJ databases">
        <title>Clostridium innocuum, an unnegligible vancomycin-resistant pathogen causing extra-intestinal infections.</title>
        <authorList>
            <person name="Feng Y."/>
            <person name="Chiu C.-H."/>
        </authorList>
    </citation>
    <scope>NUCLEOTIDE SEQUENCE [LARGE SCALE GENOMIC DNA]</scope>
    <source>
        <strain evidence="2 3">AN88</strain>
    </source>
</reference>
<proteinExistence type="predicted"/>
<feature type="compositionally biased region" description="Polar residues" evidence="1">
    <location>
        <begin position="1"/>
        <end position="14"/>
    </location>
</feature>
<comment type="caution">
    <text evidence="2">The sequence shown here is derived from an EMBL/GenBank/DDBJ whole genome shotgun (WGS) entry which is preliminary data.</text>
</comment>
<name>A0A099ICB7_CLOIN</name>
<dbReference type="EMBL" id="JQIF01000014">
    <property type="protein sequence ID" value="KGJ54598.1"/>
    <property type="molecule type" value="Genomic_DNA"/>
</dbReference>
<evidence type="ECO:0000313" key="2">
    <source>
        <dbReference type="EMBL" id="KGJ54598.1"/>
    </source>
</evidence>
<gene>
    <name evidence="2" type="ORF">CIAN88_02945</name>
</gene>
<sequence>MTTRKTMLQKQGMKNSKKDASPFFMPLSRYQHVLWKHSSILLLENQGRKAVNLRMPAMAAVI</sequence>
<dbReference type="Proteomes" id="UP000030008">
    <property type="component" value="Unassembled WGS sequence"/>
</dbReference>
<evidence type="ECO:0000313" key="3">
    <source>
        <dbReference type="Proteomes" id="UP000030008"/>
    </source>
</evidence>